<dbReference type="Proteomes" id="UP001221217">
    <property type="component" value="Unassembled WGS sequence"/>
</dbReference>
<reference evidence="2 3" key="1">
    <citation type="submission" date="2022-12" db="EMBL/GenBank/DDBJ databases">
        <title>Metagenome assembled genome from gulf of manar.</title>
        <authorList>
            <person name="Kohli P."/>
            <person name="Pk S."/>
            <person name="Venkata Ramana C."/>
            <person name="Sasikala C."/>
        </authorList>
    </citation>
    <scope>NUCLEOTIDE SEQUENCE [LARGE SCALE GENOMIC DNA]</scope>
    <source>
        <strain evidence="2">JB008</strain>
    </source>
</reference>
<name>A0AAJ1IDB9_9SPIO</name>
<evidence type="ECO:0008006" key="4">
    <source>
        <dbReference type="Google" id="ProtNLM"/>
    </source>
</evidence>
<dbReference type="EMBL" id="JAQQAL010000023">
    <property type="protein sequence ID" value="MDC7227218.1"/>
    <property type="molecule type" value="Genomic_DNA"/>
</dbReference>
<evidence type="ECO:0000256" key="1">
    <source>
        <dbReference type="SAM" id="SignalP"/>
    </source>
</evidence>
<feature type="chain" id="PRO_5042536473" description="Lipoprotein" evidence="1">
    <location>
        <begin position="22"/>
        <end position="227"/>
    </location>
</feature>
<protein>
    <recommendedName>
        <fullName evidence="4">Lipoprotein</fullName>
    </recommendedName>
</protein>
<dbReference type="PROSITE" id="PS51257">
    <property type="entry name" value="PROKAR_LIPOPROTEIN"/>
    <property type="match status" value="1"/>
</dbReference>
<dbReference type="AlphaFoldDB" id="A0AAJ1IDB9"/>
<evidence type="ECO:0000313" key="3">
    <source>
        <dbReference type="Proteomes" id="UP001221217"/>
    </source>
</evidence>
<accession>A0AAJ1IDB9</accession>
<feature type="signal peptide" evidence="1">
    <location>
        <begin position="1"/>
        <end position="21"/>
    </location>
</feature>
<organism evidence="2 3">
    <name type="scientific">Candidatus Thalassospirochaeta sargassi</name>
    <dbReference type="NCBI Taxonomy" id="3119039"/>
    <lineage>
        <taxon>Bacteria</taxon>
        <taxon>Pseudomonadati</taxon>
        <taxon>Spirochaetota</taxon>
        <taxon>Spirochaetia</taxon>
        <taxon>Spirochaetales</taxon>
        <taxon>Spirochaetaceae</taxon>
        <taxon>Candidatus Thalassospirochaeta</taxon>
    </lineage>
</organism>
<proteinExistence type="predicted"/>
<sequence length="227" mass="26392">MNRKIVFLLILLFAIVLSSCATVKTEEDRIPFSVKEFLRVNGDDFENYQVSDIRDLKDYSSHQMSYIVHEDADEVWSDYISTDPVIAFDSRIIDFGIVYNSGESTLYTPENQPVPHFAEGQIYILDLKLLGFYQIPVAFKISEIDSKKKLIEFVYLENNVSNGCQRITLSSENDEEGEQITVVKHTSFFRSGKAFRDKYLYPPFHNQTVKDFHENIFRINGLEWSIQ</sequence>
<comment type="caution">
    <text evidence="2">The sequence shown here is derived from an EMBL/GenBank/DDBJ whole genome shotgun (WGS) entry which is preliminary data.</text>
</comment>
<evidence type="ECO:0000313" key="2">
    <source>
        <dbReference type="EMBL" id="MDC7227218.1"/>
    </source>
</evidence>
<keyword evidence="1" id="KW-0732">Signal</keyword>
<gene>
    <name evidence="2" type="ORF">PQJ61_10695</name>
</gene>